<dbReference type="Proteomes" id="UP000308886">
    <property type="component" value="Unassembled WGS sequence"/>
</dbReference>
<sequence>MRDIWNPWHGCIRKSEGCAHCYMYAIDGYRGHDGSEIYRTKQGFGYPVQRDRNGAYKVRSGEMLRVCMTSDFFLEEADAWRGDAWSIIRQRPDVVFFLLTKRPERVAGCLPHDWGEGWENVFFNVTCENQFRADERIPILHRLPFKHKGIMCAPLIGRIDIADYLHEGQIEQVLCGGENYEGSRPCHYEWVELLSRHCRKANVSFVFCGTGSRFVKDGKTYSIPRGRQSEQAFRSGLSFEGKPLRFDLRDPLGFAIPQQDSHSPQFGNPRCITCGMHLVCDGCSGCGRCKADEL</sequence>
<keyword evidence="2" id="KW-1185">Reference proteome</keyword>
<name>A0AC61QSG5_9BACT</name>
<reference evidence="1" key="1">
    <citation type="submission" date="2019-04" db="EMBL/GenBank/DDBJ databases">
        <title>Microbes associate with the intestines of laboratory mice.</title>
        <authorList>
            <person name="Navarre W."/>
            <person name="Wong E."/>
            <person name="Huang K."/>
            <person name="Tropini C."/>
            <person name="Ng K."/>
            <person name="Yu B."/>
        </authorList>
    </citation>
    <scope>NUCLEOTIDE SEQUENCE</scope>
    <source>
        <strain evidence="1">NM73_A23</strain>
    </source>
</reference>
<protein>
    <submittedName>
        <fullName evidence="1">DUF5131 family protein</fullName>
    </submittedName>
</protein>
<evidence type="ECO:0000313" key="2">
    <source>
        <dbReference type="Proteomes" id="UP000308886"/>
    </source>
</evidence>
<accession>A0AC61QSG5</accession>
<comment type="caution">
    <text evidence="1">The sequence shown here is derived from an EMBL/GenBank/DDBJ whole genome shotgun (WGS) entry which is preliminary data.</text>
</comment>
<dbReference type="EMBL" id="SRZC01000005">
    <property type="protein sequence ID" value="TGX83204.1"/>
    <property type="molecule type" value="Genomic_DNA"/>
</dbReference>
<organism evidence="1 2">
    <name type="scientific">Palleniella muris</name>
    <dbReference type="NCBI Taxonomy" id="3038145"/>
    <lineage>
        <taxon>Bacteria</taxon>
        <taxon>Pseudomonadati</taxon>
        <taxon>Bacteroidota</taxon>
        <taxon>Bacteroidia</taxon>
        <taxon>Bacteroidales</taxon>
        <taxon>Prevotellaceae</taxon>
        <taxon>Palleniella</taxon>
    </lineage>
</organism>
<evidence type="ECO:0000313" key="1">
    <source>
        <dbReference type="EMBL" id="TGX83204.1"/>
    </source>
</evidence>
<gene>
    <name evidence="1" type="ORF">E5358_04485</name>
</gene>
<proteinExistence type="predicted"/>